<name>A0A1H2PVP3_9BURK</name>
<dbReference type="Proteomes" id="UP000243719">
    <property type="component" value="Unassembled WGS sequence"/>
</dbReference>
<proteinExistence type="predicted"/>
<dbReference type="EMBL" id="FNLO01000017">
    <property type="protein sequence ID" value="SDV51397.1"/>
    <property type="molecule type" value="Genomic_DNA"/>
</dbReference>
<evidence type="ECO:0000313" key="2">
    <source>
        <dbReference type="EMBL" id="SDV51397.1"/>
    </source>
</evidence>
<dbReference type="AlphaFoldDB" id="A0A1H2PVP3"/>
<gene>
    <name evidence="2" type="ORF">SAMN05216551_1175</name>
</gene>
<organism evidence="2 3">
    <name type="scientific">Chitinasiproducens palmae</name>
    <dbReference type="NCBI Taxonomy" id="1770053"/>
    <lineage>
        <taxon>Bacteria</taxon>
        <taxon>Pseudomonadati</taxon>
        <taxon>Pseudomonadota</taxon>
        <taxon>Betaproteobacteria</taxon>
        <taxon>Burkholderiales</taxon>
        <taxon>Burkholderiaceae</taxon>
        <taxon>Chitinasiproducens</taxon>
    </lineage>
</organism>
<dbReference type="STRING" id="1770053.SAMN05216551_1175"/>
<evidence type="ECO:0000256" key="1">
    <source>
        <dbReference type="SAM" id="MobiDB-lite"/>
    </source>
</evidence>
<protein>
    <submittedName>
        <fullName evidence="2">Uncharacterized protein</fullName>
    </submittedName>
</protein>
<feature type="compositionally biased region" description="Low complexity" evidence="1">
    <location>
        <begin position="13"/>
        <end position="22"/>
    </location>
</feature>
<accession>A0A1H2PVP3</accession>
<feature type="region of interest" description="Disordered" evidence="1">
    <location>
        <begin position="13"/>
        <end position="32"/>
    </location>
</feature>
<keyword evidence="3" id="KW-1185">Reference proteome</keyword>
<evidence type="ECO:0000313" key="3">
    <source>
        <dbReference type="Proteomes" id="UP000243719"/>
    </source>
</evidence>
<sequence length="93" mass="9861">MVAYLSVMKISAPSLAGASSPSITGDDARPGSVGAAVSDHAGLLLERLRHTFSPHRVLFDPIAWRKSVERDRFPTLVQGSVHHASRADQATGA</sequence>
<reference evidence="3" key="1">
    <citation type="submission" date="2016-09" db="EMBL/GenBank/DDBJ databases">
        <authorList>
            <person name="Varghese N."/>
            <person name="Submissions S."/>
        </authorList>
    </citation>
    <scope>NUCLEOTIDE SEQUENCE [LARGE SCALE GENOMIC DNA]</scope>
    <source>
        <strain evidence="3">JS23</strain>
    </source>
</reference>